<keyword evidence="1" id="KW-0732">Signal</keyword>
<evidence type="ECO:0000313" key="2">
    <source>
        <dbReference type="EMBL" id="KAK4043677.1"/>
    </source>
</evidence>
<name>A0AAN6PMV2_9PEZI</name>
<dbReference type="Proteomes" id="UP001303115">
    <property type="component" value="Unassembled WGS sequence"/>
</dbReference>
<dbReference type="AlphaFoldDB" id="A0AAN6PMV2"/>
<sequence length="220" mass="22739">MKVRAIGILCLISGVLALPLEQAQHSQQVEPQQAAPAEAPEPFFDLEMMMGQGMMHRIMTGNVDTEAFQQMVNQVQHQVEAINQLVKEHGSDTNGLMEALVSPMSQLNQTLAVGVHRLAFNPAGNTVNTVSRLPAVKPLTLLSDLLRTVSNLLENILTRGPIGGLLNGLLGGILTGVADTVGGVVGGGPAAQVPDLLAGILGSIGTVVPGAGAGVGIKLP</sequence>
<accession>A0AAN6PMV2</accession>
<proteinExistence type="predicted"/>
<organism evidence="2 3">
    <name type="scientific">Parachaetomium inaequale</name>
    <dbReference type="NCBI Taxonomy" id="2588326"/>
    <lineage>
        <taxon>Eukaryota</taxon>
        <taxon>Fungi</taxon>
        <taxon>Dikarya</taxon>
        <taxon>Ascomycota</taxon>
        <taxon>Pezizomycotina</taxon>
        <taxon>Sordariomycetes</taxon>
        <taxon>Sordariomycetidae</taxon>
        <taxon>Sordariales</taxon>
        <taxon>Chaetomiaceae</taxon>
        <taxon>Parachaetomium</taxon>
    </lineage>
</organism>
<feature type="chain" id="PRO_5043037561" evidence="1">
    <location>
        <begin position="18"/>
        <end position="220"/>
    </location>
</feature>
<protein>
    <submittedName>
        <fullName evidence="2">Uncharacterized protein</fullName>
    </submittedName>
</protein>
<evidence type="ECO:0000313" key="3">
    <source>
        <dbReference type="Proteomes" id="UP001303115"/>
    </source>
</evidence>
<gene>
    <name evidence="2" type="ORF">C8A01DRAFT_12795</name>
</gene>
<keyword evidence="3" id="KW-1185">Reference proteome</keyword>
<dbReference type="EMBL" id="MU854325">
    <property type="protein sequence ID" value="KAK4043677.1"/>
    <property type="molecule type" value="Genomic_DNA"/>
</dbReference>
<reference evidence="3" key="1">
    <citation type="journal article" date="2023" name="Mol. Phylogenet. Evol.">
        <title>Genome-scale phylogeny and comparative genomics of the fungal order Sordariales.</title>
        <authorList>
            <person name="Hensen N."/>
            <person name="Bonometti L."/>
            <person name="Westerberg I."/>
            <person name="Brannstrom I.O."/>
            <person name="Guillou S."/>
            <person name="Cros-Aarteil S."/>
            <person name="Calhoun S."/>
            <person name="Haridas S."/>
            <person name="Kuo A."/>
            <person name="Mondo S."/>
            <person name="Pangilinan J."/>
            <person name="Riley R."/>
            <person name="LaButti K."/>
            <person name="Andreopoulos B."/>
            <person name="Lipzen A."/>
            <person name="Chen C."/>
            <person name="Yan M."/>
            <person name="Daum C."/>
            <person name="Ng V."/>
            <person name="Clum A."/>
            <person name="Steindorff A."/>
            <person name="Ohm R.A."/>
            <person name="Martin F."/>
            <person name="Silar P."/>
            <person name="Natvig D.O."/>
            <person name="Lalanne C."/>
            <person name="Gautier V."/>
            <person name="Ament-Velasquez S.L."/>
            <person name="Kruys A."/>
            <person name="Hutchinson M.I."/>
            <person name="Powell A.J."/>
            <person name="Barry K."/>
            <person name="Miller A.N."/>
            <person name="Grigoriev I.V."/>
            <person name="Debuchy R."/>
            <person name="Gladieux P."/>
            <person name="Hiltunen Thoren M."/>
            <person name="Johannesson H."/>
        </authorList>
    </citation>
    <scope>NUCLEOTIDE SEQUENCE [LARGE SCALE GENOMIC DNA]</scope>
    <source>
        <strain evidence="3">CBS 284.82</strain>
    </source>
</reference>
<evidence type="ECO:0000256" key="1">
    <source>
        <dbReference type="SAM" id="SignalP"/>
    </source>
</evidence>
<comment type="caution">
    <text evidence="2">The sequence shown here is derived from an EMBL/GenBank/DDBJ whole genome shotgun (WGS) entry which is preliminary data.</text>
</comment>
<feature type="signal peptide" evidence="1">
    <location>
        <begin position="1"/>
        <end position="17"/>
    </location>
</feature>